<dbReference type="HOGENOM" id="CLU_175270_0_0_2"/>
<evidence type="ECO:0000313" key="2">
    <source>
        <dbReference type="Proteomes" id="UP000001037"/>
    </source>
</evidence>
<gene>
    <name evidence="1" type="ordered locus">Pyrfu_0554</name>
</gene>
<protein>
    <recommendedName>
        <fullName evidence="3">CopG family transcriptional regulator</fullName>
    </recommendedName>
</protein>
<dbReference type="InParanoid" id="G0EGX4"/>
<evidence type="ECO:0000313" key="1">
    <source>
        <dbReference type="EMBL" id="AEM38424.1"/>
    </source>
</evidence>
<organism evidence="1 2">
    <name type="scientific">Pyrolobus fumarii (strain DSM 11204 / 1A)</name>
    <dbReference type="NCBI Taxonomy" id="694429"/>
    <lineage>
        <taxon>Archaea</taxon>
        <taxon>Thermoproteota</taxon>
        <taxon>Thermoprotei</taxon>
        <taxon>Desulfurococcales</taxon>
        <taxon>Pyrodictiaceae</taxon>
        <taxon>Pyrolobus</taxon>
    </lineage>
</organism>
<dbReference type="eggNOG" id="arCOG02217">
    <property type="taxonomic scope" value="Archaea"/>
</dbReference>
<evidence type="ECO:0008006" key="3">
    <source>
        <dbReference type="Google" id="ProtNLM"/>
    </source>
</evidence>
<name>G0EGX4_PYRF1</name>
<dbReference type="STRING" id="694429.Pyrfu_0554"/>
<proteinExistence type="predicted"/>
<dbReference type="Proteomes" id="UP000001037">
    <property type="component" value="Chromosome"/>
</dbReference>
<dbReference type="InterPro" id="IPR039709">
    <property type="entry name" value="VapB3-like"/>
</dbReference>
<dbReference type="PANTHER" id="PTHR42244:SF2">
    <property type="entry name" value="ANTITOXIN VAPB3-RELATED"/>
    <property type="match status" value="1"/>
</dbReference>
<keyword evidence="2" id="KW-1185">Reference proteome</keyword>
<reference evidence="1 2" key="1">
    <citation type="journal article" date="2011" name="Stand. Genomic Sci.">
        <title>Complete genome sequence of the hyperthermophilic chemolithoautotroph Pyrolobus fumarii type strain (1A).</title>
        <authorList>
            <person name="Anderson I."/>
            <person name="Goker M."/>
            <person name="Nolan M."/>
            <person name="Lucas S."/>
            <person name="Hammon N."/>
            <person name="Deshpande S."/>
            <person name="Cheng J.F."/>
            <person name="Tapia R."/>
            <person name="Han C."/>
            <person name="Goodwin L."/>
            <person name="Pitluck S."/>
            <person name="Huntemann M."/>
            <person name="Liolios K."/>
            <person name="Ivanova N."/>
            <person name="Pagani I."/>
            <person name="Mavromatis K."/>
            <person name="Ovchinikova G."/>
            <person name="Pati A."/>
            <person name="Chen A."/>
            <person name="Palaniappan K."/>
            <person name="Land M."/>
            <person name="Hauser L."/>
            <person name="Brambilla E.M."/>
            <person name="Huber H."/>
            <person name="Yasawong M."/>
            <person name="Rohde M."/>
            <person name="Spring S."/>
            <person name="Abt B."/>
            <person name="Sikorski J."/>
            <person name="Wirth R."/>
            <person name="Detter J.C."/>
            <person name="Woyke T."/>
            <person name="Bristow J."/>
            <person name="Eisen J.A."/>
            <person name="Markowitz V."/>
            <person name="Hugenholtz P."/>
            <person name="Kyrpides N.C."/>
            <person name="Klenk H.P."/>
            <person name="Lapidus A."/>
        </authorList>
    </citation>
    <scope>NUCLEOTIDE SEQUENCE [LARGE SCALE GENOMIC DNA]</scope>
    <source>
        <strain evidence="2">DSM 11204 / 1A</strain>
    </source>
</reference>
<dbReference type="AlphaFoldDB" id="G0EGX4"/>
<dbReference type="KEGG" id="pfm:Pyrfu_0554"/>
<sequence>MRVSEVLSIRVPRDLKKRMMALRDVVDWRREIIAFLEERVRYYERLVALREAEELLRGHPVLPRGMVVRMVREDRDSG</sequence>
<dbReference type="PANTHER" id="PTHR42244">
    <property type="entry name" value="ANTITOXIN VAPB3-RELATED"/>
    <property type="match status" value="1"/>
</dbReference>
<accession>G0EGX4</accession>
<dbReference type="EMBL" id="CP002838">
    <property type="protein sequence ID" value="AEM38424.1"/>
    <property type="molecule type" value="Genomic_DNA"/>
</dbReference>